<protein>
    <recommendedName>
        <fullName evidence="7">CP-type G domain-containing protein</fullName>
    </recommendedName>
</protein>
<evidence type="ECO:0000313" key="8">
    <source>
        <dbReference type="EMBL" id="EPS96749.1"/>
    </source>
</evidence>
<feature type="region of interest" description="Disordered" evidence="6">
    <location>
        <begin position="451"/>
        <end position="515"/>
    </location>
</feature>
<dbReference type="InterPro" id="IPR030378">
    <property type="entry name" value="G_CP_dom"/>
</dbReference>
<dbReference type="STRING" id="743788.S8FEC0"/>
<dbReference type="FunFam" id="1.10.1580.10:FF:000002">
    <property type="entry name" value="Guanine nucleotide-binding protein-like 3 (nucleolar)-like"/>
    <property type="match status" value="1"/>
</dbReference>
<keyword evidence="5" id="KW-0539">Nucleus</keyword>
<evidence type="ECO:0000256" key="1">
    <source>
        <dbReference type="ARBA" id="ARBA00004123"/>
    </source>
</evidence>
<dbReference type="eggNOG" id="KOG2484">
    <property type="taxonomic scope" value="Eukaryota"/>
</dbReference>
<proteinExistence type="predicted"/>
<dbReference type="Gene3D" id="1.10.1580.10">
    <property type="match status" value="1"/>
</dbReference>
<dbReference type="AlphaFoldDB" id="S8FEC0"/>
<evidence type="ECO:0000259" key="7">
    <source>
        <dbReference type="PROSITE" id="PS51721"/>
    </source>
</evidence>
<keyword evidence="3" id="KW-0175">Coiled coil</keyword>
<feature type="compositionally biased region" description="Polar residues" evidence="6">
    <location>
        <begin position="465"/>
        <end position="474"/>
    </location>
</feature>
<evidence type="ECO:0000256" key="2">
    <source>
        <dbReference type="ARBA" id="ARBA00022741"/>
    </source>
</evidence>
<organism evidence="8 9">
    <name type="scientific">Fomitopsis schrenkii</name>
    <name type="common">Brown rot fungus</name>
    <dbReference type="NCBI Taxonomy" id="2126942"/>
    <lineage>
        <taxon>Eukaryota</taxon>
        <taxon>Fungi</taxon>
        <taxon>Dikarya</taxon>
        <taxon>Basidiomycota</taxon>
        <taxon>Agaricomycotina</taxon>
        <taxon>Agaricomycetes</taxon>
        <taxon>Polyporales</taxon>
        <taxon>Fomitopsis</taxon>
    </lineage>
</organism>
<feature type="compositionally biased region" description="Basic and acidic residues" evidence="6">
    <location>
        <begin position="7"/>
        <end position="22"/>
    </location>
</feature>
<name>S8FEC0_FOMSC</name>
<keyword evidence="2" id="KW-0547">Nucleotide-binding</keyword>
<reference evidence="8 9" key="1">
    <citation type="journal article" date="2012" name="Science">
        <title>The Paleozoic origin of enzymatic lignin decomposition reconstructed from 31 fungal genomes.</title>
        <authorList>
            <person name="Floudas D."/>
            <person name="Binder M."/>
            <person name="Riley R."/>
            <person name="Barry K."/>
            <person name="Blanchette R.A."/>
            <person name="Henrissat B."/>
            <person name="Martinez A.T."/>
            <person name="Otillar R."/>
            <person name="Spatafora J.W."/>
            <person name="Yadav J.S."/>
            <person name="Aerts A."/>
            <person name="Benoit I."/>
            <person name="Boyd A."/>
            <person name="Carlson A."/>
            <person name="Copeland A."/>
            <person name="Coutinho P.M."/>
            <person name="de Vries R.P."/>
            <person name="Ferreira P."/>
            <person name="Findley K."/>
            <person name="Foster B."/>
            <person name="Gaskell J."/>
            <person name="Glotzer D."/>
            <person name="Gorecki P."/>
            <person name="Heitman J."/>
            <person name="Hesse C."/>
            <person name="Hori C."/>
            <person name="Igarashi K."/>
            <person name="Jurgens J.A."/>
            <person name="Kallen N."/>
            <person name="Kersten P."/>
            <person name="Kohler A."/>
            <person name="Kuees U."/>
            <person name="Kumar T.K.A."/>
            <person name="Kuo A."/>
            <person name="LaButti K."/>
            <person name="Larrondo L.F."/>
            <person name="Lindquist E."/>
            <person name="Ling A."/>
            <person name="Lombard V."/>
            <person name="Lucas S."/>
            <person name="Lundell T."/>
            <person name="Martin R."/>
            <person name="McLaughlin D.J."/>
            <person name="Morgenstern I."/>
            <person name="Morin E."/>
            <person name="Murat C."/>
            <person name="Nagy L.G."/>
            <person name="Nolan M."/>
            <person name="Ohm R.A."/>
            <person name="Patyshakuliyeva A."/>
            <person name="Rokas A."/>
            <person name="Ruiz-Duenas F.J."/>
            <person name="Sabat G."/>
            <person name="Salamov A."/>
            <person name="Samejima M."/>
            <person name="Schmutz J."/>
            <person name="Slot J.C."/>
            <person name="St John F."/>
            <person name="Stenlid J."/>
            <person name="Sun H."/>
            <person name="Sun S."/>
            <person name="Syed K."/>
            <person name="Tsang A."/>
            <person name="Wiebenga A."/>
            <person name="Young D."/>
            <person name="Pisabarro A."/>
            <person name="Eastwood D.C."/>
            <person name="Martin F."/>
            <person name="Cullen D."/>
            <person name="Grigoriev I.V."/>
            <person name="Hibbett D.S."/>
        </authorList>
    </citation>
    <scope>NUCLEOTIDE SEQUENCE</scope>
    <source>
        <strain evidence="9">FP-58527</strain>
    </source>
</reference>
<dbReference type="GO" id="GO:0005730">
    <property type="term" value="C:nucleolus"/>
    <property type="evidence" value="ECO:0007669"/>
    <property type="project" value="TreeGrafter"/>
</dbReference>
<dbReference type="InterPro" id="IPR050755">
    <property type="entry name" value="TRAFAC_YlqF/YawG_RiboMat"/>
</dbReference>
<feature type="domain" description="CP-type G" evidence="7">
    <location>
        <begin position="91"/>
        <end position="265"/>
    </location>
</feature>
<dbReference type="Gene3D" id="3.40.50.300">
    <property type="entry name" value="P-loop containing nucleotide triphosphate hydrolases"/>
    <property type="match status" value="1"/>
</dbReference>
<dbReference type="InterPro" id="IPR027417">
    <property type="entry name" value="P-loop_NTPase"/>
</dbReference>
<feature type="compositionally biased region" description="Basic and acidic residues" evidence="6">
    <location>
        <begin position="491"/>
        <end position="505"/>
    </location>
</feature>
<dbReference type="SUPFAM" id="SSF52540">
    <property type="entry name" value="P-loop containing nucleoside triphosphate hydrolases"/>
    <property type="match status" value="1"/>
</dbReference>
<dbReference type="PANTHER" id="PTHR11089">
    <property type="entry name" value="GTP-BINDING PROTEIN-RELATED"/>
    <property type="match status" value="1"/>
</dbReference>
<keyword evidence="4" id="KW-0342">GTP-binding</keyword>
<feature type="region of interest" description="Disordered" evidence="6">
    <location>
        <begin position="72"/>
        <end position="92"/>
    </location>
</feature>
<sequence>MGRNKNRKPDIPLKSKLKKDPGVPRLPSLRARNAEKEKVLPHPIPLRRTDGDAEMATEPTLSSLAAMAEAATPSDDFTDPSSSTSGAAKTKEQLRRHYIRALHKVINEADIIVMVLDARDPEGCRSRLVEEEVRRRESEGKRLVFVLNKIDLVPRDNAQAWLRYLRHTTPTLPFRSASNNQRSKLSSPTAPALVRLLKAYKPSSVQTVTVGVVGYPNVGKSSLINTLKRAKVCPVAAQPGHTKELQTIQLERGLKVIDSPGVVFDDDDFDDGKGKSRSNVLLRNVVKVEDIEDPIALVEEILGRTDTEVMKGIYNLPGIGPTLEFLTMLALTTGRLLKGGTPDINAAARTVLMDWNHQKIPYYSVPPDVHPSLIPSTVADGGARTVAPGAESVGQAQIVTEFAQPFTLAGLFGAADAGAFGGEAGPDAMMLEPPEDEVVDEMDEDGKQMDEDVLAPAIPRKRSRSLSPAPTDASQPPPDPDGRQPKRMRRSHDIPAYDAPVEEHARRRMAGANPLSRRVLKREAKKARRAATKAVVAEKRAALASGMEIDDESTLSATFMVP</sequence>
<accession>S8FEC0</accession>
<dbReference type="GO" id="GO:0005525">
    <property type="term" value="F:GTP binding"/>
    <property type="evidence" value="ECO:0007669"/>
    <property type="project" value="UniProtKB-KW"/>
</dbReference>
<evidence type="ECO:0000256" key="5">
    <source>
        <dbReference type="ARBA" id="ARBA00023242"/>
    </source>
</evidence>
<evidence type="ECO:0000256" key="3">
    <source>
        <dbReference type="ARBA" id="ARBA00023054"/>
    </source>
</evidence>
<comment type="subcellular location">
    <subcellularLocation>
        <location evidence="1">Nucleus</location>
    </subcellularLocation>
</comment>
<evidence type="ECO:0000313" key="9">
    <source>
        <dbReference type="Proteomes" id="UP000015241"/>
    </source>
</evidence>
<dbReference type="InParanoid" id="S8FEC0"/>
<gene>
    <name evidence="8" type="ORF">FOMPIDRAFT_1167150</name>
</gene>
<feature type="region of interest" description="Disordered" evidence="6">
    <location>
        <begin position="1"/>
        <end position="57"/>
    </location>
</feature>
<dbReference type="Proteomes" id="UP000015241">
    <property type="component" value="Unassembled WGS sequence"/>
</dbReference>
<dbReference type="HOGENOM" id="CLU_011106_5_5_1"/>
<dbReference type="InterPro" id="IPR023179">
    <property type="entry name" value="GTP-bd_ortho_bundle_sf"/>
</dbReference>
<dbReference type="PROSITE" id="PS51721">
    <property type="entry name" value="G_CP"/>
    <property type="match status" value="1"/>
</dbReference>
<dbReference type="PANTHER" id="PTHR11089:SF30">
    <property type="entry name" value="GUANINE NUCLEOTIDE-BINDING PROTEIN-LIKE 3 HOMOLOG"/>
    <property type="match status" value="1"/>
</dbReference>
<dbReference type="InterPro" id="IPR006073">
    <property type="entry name" value="GTP-bd"/>
</dbReference>
<evidence type="ECO:0000256" key="4">
    <source>
        <dbReference type="ARBA" id="ARBA00023134"/>
    </source>
</evidence>
<dbReference type="Pfam" id="PF01926">
    <property type="entry name" value="MMR_HSR1"/>
    <property type="match status" value="1"/>
</dbReference>
<evidence type="ECO:0000256" key="6">
    <source>
        <dbReference type="SAM" id="MobiDB-lite"/>
    </source>
</evidence>
<feature type="compositionally biased region" description="Low complexity" evidence="6">
    <location>
        <begin position="72"/>
        <end position="85"/>
    </location>
</feature>
<dbReference type="EMBL" id="KE504184">
    <property type="protein sequence ID" value="EPS96749.1"/>
    <property type="molecule type" value="Genomic_DNA"/>
</dbReference>
<dbReference type="OrthoDB" id="444945at2759"/>
<keyword evidence="9" id="KW-1185">Reference proteome</keyword>
<dbReference type="FunCoup" id="S8FEC0">
    <property type="interactions" value="407"/>
</dbReference>